<evidence type="ECO:0000256" key="4">
    <source>
        <dbReference type="ARBA" id="ARBA00022777"/>
    </source>
</evidence>
<dbReference type="InterPro" id="IPR000850">
    <property type="entry name" value="Adenylat/UMP-CMP_kin"/>
</dbReference>
<evidence type="ECO:0000313" key="10">
    <source>
        <dbReference type="EMBL" id="KAK9728793.1"/>
    </source>
</evidence>
<keyword evidence="5" id="KW-0067">ATP-binding</keyword>
<accession>A0ABR2WAN5</accession>
<comment type="catalytic activity">
    <reaction evidence="8">
        <text>UMP + ATP = UDP + ADP</text>
        <dbReference type="Rhea" id="RHEA:24400"/>
        <dbReference type="ChEBI" id="CHEBI:30616"/>
        <dbReference type="ChEBI" id="CHEBI:57865"/>
        <dbReference type="ChEBI" id="CHEBI:58223"/>
        <dbReference type="ChEBI" id="CHEBI:456216"/>
        <dbReference type="EC" id="2.7.4.14"/>
    </reaction>
</comment>
<dbReference type="EMBL" id="JASJQH010006891">
    <property type="protein sequence ID" value="KAK9728793.1"/>
    <property type="molecule type" value="Genomic_DNA"/>
</dbReference>
<evidence type="ECO:0000256" key="9">
    <source>
        <dbReference type="RuleBase" id="RU003330"/>
    </source>
</evidence>
<dbReference type="Pfam" id="PF00406">
    <property type="entry name" value="ADK"/>
    <property type="match status" value="1"/>
</dbReference>
<dbReference type="NCBIfam" id="TIGR01359">
    <property type="entry name" value="UMP_CMP_kin_fam"/>
    <property type="match status" value="1"/>
</dbReference>
<sequence length="241" mass="27001">MSTPEQETAPTSNCFSHIFNLFHFKSSSKPEEEVKKTNSSEVVEAPKVLPFDGKKIVFVLGGPGSGKGTQCDRIVEKFNFYHISVGDLLRNAVEEGSEIGEEIVAIMKEGKMVPMYVTKKLLLAAMEKADDNVPGFLIDGFPRQMDQAEEFERDIGHCTFVLFFDCPHDVLTKRLLKRGETSGRADDNEETIKKRINTFVEASMPVVEHYAKDNRVRKINGDASIEDVTESTLKAFEVDES</sequence>
<protein>
    <recommendedName>
        <fullName evidence="12">Adenylate kinase</fullName>
    </recommendedName>
</protein>
<evidence type="ECO:0000256" key="6">
    <source>
        <dbReference type="ARBA" id="ARBA00022975"/>
    </source>
</evidence>
<proteinExistence type="inferred from homology"/>
<evidence type="ECO:0000256" key="5">
    <source>
        <dbReference type="ARBA" id="ARBA00022840"/>
    </source>
</evidence>
<dbReference type="PANTHER" id="PTHR23359">
    <property type="entry name" value="NUCLEOTIDE KINASE"/>
    <property type="match status" value="1"/>
</dbReference>
<organism evidence="10 11">
    <name type="scientific">Basidiobolus ranarum</name>
    <dbReference type="NCBI Taxonomy" id="34480"/>
    <lineage>
        <taxon>Eukaryota</taxon>
        <taxon>Fungi</taxon>
        <taxon>Fungi incertae sedis</taxon>
        <taxon>Zoopagomycota</taxon>
        <taxon>Entomophthoromycotina</taxon>
        <taxon>Basidiobolomycetes</taxon>
        <taxon>Basidiobolales</taxon>
        <taxon>Basidiobolaceae</taxon>
        <taxon>Basidiobolus</taxon>
    </lineage>
</organism>
<comment type="caution">
    <text evidence="10">The sequence shown here is derived from an EMBL/GenBank/DDBJ whole genome shotgun (WGS) entry which is preliminary data.</text>
</comment>
<dbReference type="Proteomes" id="UP001479436">
    <property type="component" value="Unassembled WGS sequence"/>
</dbReference>
<evidence type="ECO:0008006" key="12">
    <source>
        <dbReference type="Google" id="ProtNLM"/>
    </source>
</evidence>
<keyword evidence="1" id="KW-0963">Cytoplasm</keyword>
<keyword evidence="2 9" id="KW-0808">Transferase</keyword>
<name>A0ABR2WAN5_9FUNG</name>
<dbReference type="Gene3D" id="3.40.50.300">
    <property type="entry name" value="P-loop containing nucleotide triphosphate hydrolases"/>
    <property type="match status" value="1"/>
</dbReference>
<dbReference type="CDD" id="cd01428">
    <property type="entry name" value="ADK"/>
    <property type="match status" value="1"/>
</dbReference>
<dbReference type="InterPro" id="IPR006266">
    <property type="entry name" value="UMP_CMP_kinase"/>
</dbReference>
<keyword evidence="3" id="KW-0547">Nucleotide-binding</keyword>
<dbReference type="PROSITE" id="PS00113">
    <property type="entry name" value="ADENYLATE_KINASE"/>
    <property type="match status" value="1"/>
</dbReference>
<keyword evidence="7" id="KW-0539">Nucleus</keyword>
<dbReference type="HAMAP" id="MF_00235">
    <property type="entry name" value="Adenylate_kinase_Adk"/>
    <property type="match status" value="1"/>
</dbReference>
<comment type="similarity">
    <text evidence="9">Belongs to the adenylate kinase family.</text>
</comment>
<evidence type="ECO:0000313" key="11">
    <source>
        <dbReference type="Proteomes" id="UP001479436"/>
    </source>
</evidence>
<dbReference type="InterPro" id="IPR033690">
    <property type="entry name" value="Adenylat_kinase_CS"/>
</dbReference>
<dbReference type="SUPFAM" id="SSF52540">
    <property type="entry name" value="P-loop containing nucleoside triphosphate hydrolases"/>
    <property type="match status" value="1"/>
</dbReference>
<keyword evidence="4 9" id="KW-0418">Kinase</keyword>
<keyword evidence="6" id="KW-0665">Pyrimidine biosynthesis</keyword>
<evidence type="ECO:0000256" key="2">
    <source>
        <dbReference type="ARBA" id="ARBA00022679"/>
    </source>
</evidence>
<evidence type="ECO:0000256" key="7">
    <source>
        <dbReference type="ARBA" id="ARBA00023242"/>
    </source>
</evidence>
<reference evidence="10 11" key="1">
    <citation type="submission" date="2023-04" db="EMBL/GenBank/DDBJ databases">
        <title>Genome of Basidiobolus ranarum AG-B5.</title>
        <authorList>
            <person name="Stajich J.E."/>
            <person name="Carter-House D."/>
            <person name="Gryganskyi A."/>
        </authorList>
    </citation>
    <scope>NUCLEOTIDE SEQUENCE [LARGE SCALE GENOMIC DNA]</scope>
    <source>
        <strain evidence="10 11">AG-B5</strain>
    </source>
</reference>
<evidence type="ECO:0000256" key="8">
    <source>
        <dbReference type="ARBA" id="ARBA00048116"/>
    </source>
</evidence>
<dbReference type="PRINTS" id="PR00094">
    <property type="entry name" value="ADENYLTKNASE"/>
</dbReference>
<gene>
    <name evidence="10" type="ORF">K7432_000819</name>
</gene>
<evidence type="ECO:0000256" key="3">
    <source>
        <dbReference type="ARBA" id="ARBA00022741"/>
    </source>
</evidence>
<evidence type="ECO:0000256" key="1">
    <source>
        <dbReference type="ARBA" id="ARBA00022490"/>
    </source>
</evidence>
<dbReference type="InterPro" id="IPR027417">
    <property type="entry name" value="P-loop_NTPase"/>
</dbReference>
<keyword evidence="11" id="KW-1185">Reference proteome</keyword>